<reference evidence="1 2" key="1">
    <citation type="submission" date="2014-02" db="EMBL/GenBank/DDBJ databases">
        <authorList>
            <person name="Sears C."/>
            <person name="Carroll K."/>
            <person name="Sack B.R."/>
            <person name="Qadri F."/>
            <person name="Myers L.L."/>
            <person name="Chung G.-T."/>
            <person name="Escheverria P."/>
            <person name="Fraser C.M."/>
            <person name="Sadzewicz L."/>
            <person name="Shefchek K.A."/>
            <person name="Tallon L."/>
            <person name="Das S.P."/>
            <person name="Daugherty S."/>
            <person name="Mongodin E.F."/>
        </authorList>
    </citation>
    <scope>NUCLEOTIDE SEQUENCE [LARGE SCALE GENOMIC DNA]</scope>
    <source>
        <strain evidence="1 2">2-F-2 #4</strain>
    </source>
</reference>
<accession>A0A016BZG3</accession>
<protein>
    <submittedName>
        <fullName evidence="1">Uncharacterized protein</fullName>
    </submittedName>
</protein>
<dbReference type="AlphaFoldDB" id="A0A016BZG3"/>
<comment type="caution">
    <text evidence="1">The sequence shown here is derived from an EMBL/GenBank/DDBJ whole genome shotgun (WGS) entry which is preliminary data.</text>
</comment>
<gene>
    <name evidence="1" type="ORF">M076_0785</name>
</gene>
<name>A0A016BZG3_BACFG</name>
<dbReference type="EMBL" id="JGDM01000015">
    <property type="protein sequence ID" value="EXZ45951.1"/>
    <property type="molecule type" value="Genomic_DNA"/>
</dbReference>
<organism evidence="1 2">
    <name type="scientific">Bacteroides fragilis str. 2-F-2 #4</name>
    <dbReference type="NCBI Taxonomy" id="1339280"/>
    <lineage>
        <taxon>Bacteria</taxon>
        <taxon>Pseudomonadati</taxon>
        <taxon>Bacteroidota</taxon>
        <taxon>Bacteroidia</taxon>
        <taxon>Bacteroidales</taxon>
        <taxon>Bacteroidaceae</taxon>
        <taxon>Bacteroides</taxon>
    </lineage>
</organism>
<evidence type="ECO:0000313" key="1">
    <source>
        <dbReference type="EMBL" id="EXZ45951.1"/>
    </source>
</evidence>
<evidence type="ECO:0000313" key="2">
    <source>
        <dbReference type="Proteomes" id="UP000022272"/>
    </source>
</evidence>
<sequence length="70" mass="7834">MLASFLRNSGLFSSNPGFRSPGPWLSGAESPFVGLFFSQTDLKKEMRCLANSAFHIFLKEQSNIIYQNDS</sequence>
<proteinExistence type="predicted"/>
<dbReference type="Proteomes" id="UP000022272">
    <property type="component" value="Unassembled WGS sequence"/>
</dbReference>